<organism evidence="6 7">
    <name type="scientific">Roseibium denhamense</name>
    <dbReference type="NCBI Taxonomy" id="76305"/>
    <lineage>
        <taxon>Bacteria</taxon>
        <taxon>Pseudomonadati</taxon>
        <taxon>Pseudomonadota</taxon>
        <taxon>Alphaproteobacteria</taxon>
        <taxon>Hyphomicrobiales</taxon>
        <taxon>Stappiaceae</taxon>
        <taxon>Roseibium</taxon>
    </lineage>
</organism>
<dbReference type="PANTHER" id="PTHR10996">
    <property type="entry name" value="2-HYDROXYACID DEHYDROGENASE-RELATED"/>
    <property type="match status" value="1"/>
</dbReference>
<accession>A0ABY1PQ79</accession>
<name>A0ABY1PQ79_9HYPH</name>
<sequence>MTKADILMPYKMLPFVQEQLEKDFTVHRLFDADDPDAVLRAQGAKIKGVALGFGPFGPNQLKHLPNAEIVAGFGVGYDHVDVAACLEAKVTVTHTPNVLNDEVADTAIGLLIMTVRELGQAEQWVRRGEWAAGRPYPLTQATLQGRTLGIFGLGRIGKAIAKRAEAFGLTVHYHGRTKQDEVPYPYHATLTGLAEACDTLMVVAPGGTATHHAVNGQVLKALGPNGVVINVGRGSVIDEAALTKALEDGTIYGAGLDVFEDEPNVPPALLALPRVTVLPHVGSASQATRNAMGQLVVDNLKNWFGTGAPLTPVPEMSGI</sequence>
<dbReference type="SUPFAM" id="SSF52283">
    <property type="entry name" value="Formate/glycerate dehydrogenase catalytic domain-like"/>
    <property type="match status" value="1"/>
</dbReference>
<dbReference type="Pfam" id="PF00389">
    <property type="entry name" value="2-Hacid_dh"/>
    <property type="match status" value="1"/>
</dbReference>
<dbReference type="RefSeq" id="WP_155189234.1">
    <property type="nucleotide sequence ID" value="NZ_BAAAEA010000009.1"/>
</dbReference>
<gene>
    <name evidence="6" type="ORF">SAMN06265374_0078</name>
</gene>
<evidence type="ECO:0000259" key="5">
    <source>
        <dbReference type="Pfam" id="PF02826"/>
    </source>
</evidence>
<dbReference type="InterPro" id="IPR036291">
    <property type="entry name" value="NAD(P)-bd_dom_sf"/>
</dbReference>
<dbReference type="CDD" id="cd12156">
    <property type="entry name" value="HPPR"/>
    <property type="match status" value="1"/>
</dbReference>
<protein>
    <submittedName>
        <fullName evidence="6">Lactate dehydrogenase</fullName>
    </submittedName>
</protein>
<evidence type="ECO:0000313" key="6">
    <source>
        <dbReference type="EMBL" id="SMP37364.1"/>
    </source>
</evidence>
<dbReference type="EMBL" id="FXTT01000012">
    <property type="protein sequence ID" value="SMP37364.1"/>
    <property type="molecule type" value="Genomic_DNA"/>
</dbReference>
<dbReference type="PANTHER" id="PTHR10996:SF178">
    <property type="entry name" value="2-HYDROXYACID DEHYDROGENASE YGL185C-RELATED"/>
    <property type="match status" value="1"/>
</dbReference>
<dbReference type="Proteomes" id="UP001157914">
    <property type="component" value="Unassembled WGS sequence"/>
</dbReference>
<evidence type="ECO:0000256" key="1">
    <source>
        <dbReference type="ARBA" id="ARBA00023002"/>
    </source>
</evidence>
<dbReference type="SUPFAM" id="SSF51735">
    <property type="entry name" value="NAD(P)-binding Rossmann-fold domains"/>
    <property type="match status" value="1"/>
</dbReference>
<dbReference type="InterPro" id="IPR050223">
    <property type="entry name" value="D-isomer_2-hydroxyacid_DH"/>
</dbReference>
<proteinExistence type="inferred from homology"/>
<feature type="domain" description="D-isomer specific 2-hydroxyacid dehydrogenase NAD-binding" evidence="5">
    <location>
        <begin position="108"/>
        <end position="282"/>
    </location>
</feature>
<reference evidence="6 7" key="1">
    <citation type="submission" date="2017-05" db="EMBL/GenBank/DDBJ databases">
        <authorList>
            <person name="Varghese N."/>
            <person name="Submissions S."/>
        </authorList>
    </citation>
    <scope>NUCLEOTIDE SEQUENCE [LARGE SCALE GENOMIC DNA]</scope>
    <source>
        <strain evidence="6 7">DSM 15949</strain>
    </source>
</reference>
<dbReference type="InterPro" id="IPR006140">
    <property type="entry name" value="D-isomer_DH_NAD-bd"/>
</dbReference>
<evidence type="ECO:0000256" key="3">
    <source>
        <dbReference type="RuleBase" id="RU003719"/>
    </source>
</evidence>
<keyword evidence="1 3" id="KW-0560">Oxidoreductase</keyword>
<evidence type="ECO:0000313" key="7">
    <source>
        <dbReference type="Proteomes" id="UP001157914"/>
    </source>
</evidence>
<keyword evidence="2" id="KW-0520">NAD</keyword>
<evidence type="ECO:0000256" key="2">
    <source>
        <dbReference type="ARBA" id="ARBA00023027"/>
    </source>
</evidence>
<keyword evidence="7" id="KW-1185">Reference proteome</keyword>
<comment type="similarity">
    <text evidence="3">Belongs to the D-isomer specific 2-hydroxyacid dehydrogenase family.</text>
</comment>
<dbReference type="Gene3D" id="3.40.50.720">
    <property type="entry name" value="NAD(P)-binding Rossmann-like Domain"/>
    <property type="match status" value="2"/>
</dbReference>
<evidence type="ECO:0000259" key="4">
    <source>
        <dbReference type="Pfam" id="PF00389"/>
    </source>
</evidence>
<feature type="domain" description="D-isomer specific 2-hydroxyacid dehydrogenase catalytic" evidence="4">
    <location>
        <begin position="23"/>
        <end position="313"/>
    </location>
</feature>
<dbReference type="Pfam" id="PF02826">
    <property type="entry name" value="2-Hacid_dh_C"/>
    <property type="match status" value="1"/>
</dbReference>
<dbReference type="InterPro" id="IPR006139">
    <property type="entry name" value="D-isomer_2_OHA_DH_cat_dom"/>
</dbReference>
<comment type="caution">
    <text evidence="6">The sequence shown here is derived from an EMBL/GenBank/DDBJ whole genome shotgun (WGS) entry which is preliminary data.</text>
</comment>